<dbReference type="PROSITE" id="PS51257">
    <property type="entry name" value="PROKAR_LIPOPROTEIN"/>
    <property type="match status" value="1"/>
</dbReference>
<organism evidence="2 3">
    <name type="scientific">Mycoplasmopsis columbina SF7</name>
    <dbReference type="NCBI Taxonomy" id="1037410"/>
    <lineage>
        <taxon>Bacteria</taxon>
        <taxon>Bacillati</taxon>
        <taxon>Mycoplasmatota</taxon>
        <taxon>Mycoplasmoidales</taxon>
        <taxon>Metamycoplasmataceae</taxon>
        <taxon>Mycoplasmopsis</taxon>
    </lineage>
</organism>
<dbReference type="InterPro" id="IPR054783">
    <property type="entry name" value="P60-like"/>
</dbReference>
<evidence type="ECO:0000313" key="2">
    <source>
        <dbReference type="EMBL" id="EGV00248.1"/>
    </source>
</evidence>
<proteinExistence type="predicted"/>
<protein>
    <submittedName>
        <fullName evidence="2">Putative p60-like lipoprotein</fullName>
    </submittedName>
</protein>
<sequence length="439" mass="49864">MKKLFKKFAVSSVISLPLLAVACGNVVDTPEKIKQTKALQEQAFIQSVETNWLEVTVASLYGYQKEENVKFSDYLNTQIDTKNPNLFNDAYNAFKIYAEEKLKNNPYYFVELNITLTKNANLSPQEASILNQQITSSDVPSKDAFKIYWKTTASNIRADVLKMLLVYKYFTLSDVESFKKIEDNFKFTASYMKYSNKNYFLNKYALSKRMVQIWQKASTSSISTDDFFLQGYGFITGPEAFNQFLKNTNEYNNTLASNSSQILTTNSLDTTLRGYSGFETNVNKYGLFWDYENLKKLTSPSSDSYSLNGYYDPKTNKLLTNVSETNAYSPFANDSDTTDKAIVVYLNQIVPIAELTPTNIPVGEDPKVTESVTLLSFENTPYKDALDKLSYIYYLKDSALYTTAQTAFAKLGYKLTLENIDDSLTKALKDKVFVSVKES</sequence>
<dbReference type="RefSeq" id="WP_006608861.1">
    <property type="nucleotide sequence ID" value="NZ_AFXA01000011.1"/>
</dbReference>
<keyword evidence="3" id="KW-1185">Reference proteome</keyword>
<feature type="signal peptide" evidence="1">
    <location>
        <begin position="1"/>
        <end position="22"/>
    </location>
</feature>
<comment type="caution">
    <text evidence="2">The sequence shown here is derived from an EMBL/GenBank/DDBJ whole genome shotgun (WGS) entry which is preliminary data.</text>
</comment>
<evidence type="ECO:0000313" key="3">
    <source>
        <dbReference type="Proteomes" id="UP000004978"/>
    </source>
</evidence>
<keyword evidence="2" id="KW-0449">Lipoprotein</keyword>
<dbReference type="EMBL" id="AFXA01000011">
    <property type="protein sequence ID" value="EGV00248.1"/>
    <property type="molecule type" value="Genomic_DNA"/>
</dbReference>
<gene>
    <name evidence="2" type="ORF">MCSF7_02281</name>
</gene>
<name>F9UKP3_9BACT</name>
<dbReference type="STRING" id="1037410.MCSF7_02281"/>
<dbReference type="Proteomes" id="UP000004978">
    <property type="component" value="Unassembled WGS sequence"/>
</dbReference>
<dbReference type="eggNOG" id="ENOG5032FSH">
    <property type="taxonomic scope" value="Bacteria"/>
</dbReference>
<dbReference type="NCBIfam" id="NF045835">
    <property type="entry name" value="P60_lipo"/>
    <property type="match status" value="1"/>
</dbReference>
<feature type="chain" id="PRO_5003388955" evidence="1">
    <location>
        <begin position="23"/>
        <end position="439"/>
    </location>
</feature>
<evidence type="ECO:0000256" key="1">
    <source>
        <dbReference type="SAM" id="SignalP"/>
    </source>
</evidence>
<dbReference type="AlphaFoldDB" id="F9UKP3"/>
<accession>F9UKP3</accession>
<reference evidence="2 3" key="1">
    <citation type="journal article" date="2013" name="Genome Announc.">
        <title>Genome Sequence of Mycoplasma columbinum Strain SF7.</title>
        <authorList>
            <person name="Guo Z."/>
            <person name="Xu X."/>
            <person name="Zheng Q."/>
            <person name="Li T."/>
            <person name="Kuang S."/>
            <person name="Zhang Z."/>
            <person name="Chen Y."/>
            <person name="Lu X."/>
            <person name="Zhou R."/>
            <person name="Bi D."/>
            <person name="Jin H."/>
        </authorList>
    </citation>
    <scope>NUCLEOTIDE SEQUENCE [LARGE SCALE GENOMIC DNA]</scope>
    <source>
        <strain evidence="2 3">SF7</strain>
    </source>
</reference>
<keyword evidence="1" id="KW-0732">Signal</keyword>